<evidence type="ECO:0000256" key="5">
    <source>
        <dbReference type="ARBA" id="ARBA00022485"/>
    </source>
</evidence>
<proteinExistence type="inferred from homology"/>
<evidence type="ECO:0000256" key="14">
    <source>
        <dbReference type="PIRNR" id="PIRNR000167"/>
    </source>
</evidence>
<dbReference type="Pfam" id="PF04055">
    <property type="entry name" value="Radical_SAM"/>
    <property type="match status" value="1"/>
</dbReference>
<gene>
    <name evidence="16" type="ORF">J2W40_001425</name>
</gene>
<evidence type="ECO:0000313" key="17">
    <source>
        <dbReference type="Proteomes" id="UP001267638"/>
    </source>
</evidence>
<organism evidence="16 17">
    <name type="scientific">Sphingobium xenophagum</name>
    <dbReference type="NCBI Taxonomy" id="121428"/>
    <lineage>
        <taxon>Bacteria</taxon>
        <taxon>Pseudomonadati</taxon>
        <taxon>Pseudomonadota</taxon>
        <taxon>Alphaproteobacteria</taxon>
        <taxon>Sphingomonadales</taxon>
        <taxon>Sphingomonadaceae</taxon>
        <taxon>Sphingobium</taxon>
    </lineage>
</organism>
<dbReference type="PROSITE" id="PS51918">
    <property type="entry name" value="RADICAL_SAM"/>
    <property type="match status" value="1"/>
</dbReference>
<evidence type="ECO:0000256" key="13">
    <source>
        <dbReference type="ARBA" id="ARBA00048321"/>
    </source>
</evidence>
<protein>
    <recommendedName>
        <fullName evidence="14">Coproporphyrinogen-III oxidase</fullName>
        <ecNumber evidence="14">1.3.98.3</ecNumber>
    </recommendedName>
</protein>
<evidence type="ECO:0000256" key="12">
    <source>
        <dbReference type="ARBA" id="ARBA00023244"/>
    </source>
</evidence>
<evidence type="ECO:0000256" key="4">
    <source>
        <dbReference type="ARBA" id="ARBA00011245"/>
    </source>
</evidence>
<keyword evidence="7 14" id="KW-0949">S-adenosyl-L-methionine</keyword>
<reference evidence="16 17" key="1">
    <citation type="submission" date="2023-07" db="EMBL/GenBank/DDBJ databases">
        <title>Sorghum-associated microbial communities from plants grown in Nebraska, USA.</title>
        <authorList>
            <person name="Schachtman D."/>
        </authorList>
    </citation>
    <scope>NUCLEOTIDE SEQUENCE [LARGE SCALE GENOMIC DNA]</scope>
    <source>
        <strain evidence="16 17">4256</strain>
    </source>
</reference>
<dbReference type="InterPro" id="IPR013785">
    <property type="entry name" value="Aldolase_TIM"/>
</dbReference>
<keyword evidence="10 14" id="KW-0408">Iron</keyword>
<dbReference type="GO" id="GO:0051989">
    <property type="term" value="F:coproporphyrinogen dehydrogenase activity"/>
    <property type="evidence" value="ECO:0007669"/>
    <property type="project" value="UniProtKB-EC"/>
</dbReference>
<dbReference type="EC" id="1.3.98.3" evidence="14"/>
<dbReference type="PANTHER" id="PTHR13932">
    <property type="entry name" value="COPROPORPHYRINIGEN III OXIDASE"/>
    <property type="match status" value="1"/>
</dbReference>
<dbReference type="EMBL" id="JAVDWV010000006">
    <property type="protein sequence ID" value="MDR7154610.1"/>
    <property type="molecule type" value="Genomic_DNA"/>
</dbReference>
<comment type="subcellular location">
    <subcellularLocation>
        <location evidence="1 14">Cytoplasm</location>
    </subcellularLocation>
</comment>
<keyword evidence="5 14" id="KW-0004">4Fe-4S</keyword>
<evidence type="ECO:0000256" key="3">
    <source>
        <dbReference type="ARBA" id="ARBA00005493"/>
    </source>
</evidence>
<dbReference type="Gene3D" id="1.10.10.920">
    <property type="match status" value="1"/>
</dbReference>
<evidence type="ECO:0000256" key="1">
    <source>
        <dbReference type="ARBA" id="ARBA00004496"/>
    </source>
</evidence>
<dbReference type="InterPro" id="IPR006638">
    <property type="entry name" value="Elp3/MiaA/NifB-like_rSAM"/>
</dbReference>
<sequence>MQPRRLAAITQPMWTYHPDLLARPVPRYTSYPTAAQFTDRVGATEMGQRLDALAPDTPISLYVHIPYCHDICWYCGCNTGAANKAQRLTAYVEALEREVALIAARLNGRGRVTRIAFGGGSPNSLPLVDFIRLMQQLLRCFDAHHAELSVELDPRRLDADWIDAMAAMGVDRVNLGVQTFSPHVQTRIGRIQPLDMVERAVERLDKAGVATGFDLMYGLPGQSMDDLSATLDATIRLAPARIALFGYAHMPRLLPRQRRIDASDLPDVAQRFAMAAMGHVALTQAGYRAIGFDHFALPNDGMAFSAAQGRLRRNFQGFTDDPAQILIGMGASAISQFPDLIVQNAKQAGPWRTAIEAGQLATTRGLIRTSEDQRRGRIIEALLCQGEVHLDAADPQPDLDRFEQRGLVERSGNRLWLTAEALPYARSIAACFDAYLELVETRFSHAV</sequence>
<feature type="domain" description="Radical SAM core" evidence="15">
    <location>
        <begin position="53"/>
        <end position="288"/>
    </location>
</feature>
<dbReference type="SFLD" id="SFLDS00029">
    <property type="entry name" value="Radical_SAM"/>
    <property type="match status" value="1"/>
</dbReference>
<evidence type="ECO:0000256" key="7">
    <source>
        <dbReference type="ARBA" id="ARBA00022691"/>
    </source>
</evidence>
<comment type="catalytic activity">
    <reaction evidence="13 14">
        <text>coproporphyrinogen III + 2 S-adenosyl-L-methionine = protoporphyrinogen IX + 2 5'-deoxyadenosine + 2 L-methionine + 2 CO2</text>
        <dbReference type="Rhea" id="RHEA:15425"/>
        <dbReference type="ChEBI" id="CHEBI:16526"/>
        <dbReference type="ChEBI" id="CHEBI:17319"/>
        <dbReference type="ChEBI" id="CHEBI:57307"/>
        <dbReference type="ChEBI" id="CHEBI:57309"/>
        <dbReference type="ChEBI" id="CHEBI:57844"/>
        <dbReference type="ChEBI" id="CHEBI:59789"/>
        <dbReference type="EC" id="1.3.98.3"/>
    </reaction>
</comment>
<keyword evidence="6 14" id="KW-0963">Cytoplasm</keyword>
<dbReference type="CDD" id="cd01335">
    <property type="entry name" value="Radical_SAM"/>
    <property type="match status" value="1"/>
</dbReference>
<keyword evidence="8 14" id="KW-0479">Metal-binding</keyword>
<keyword evidence="17" id="KW-1185">Reference proteome</keyword>
<dbReference type="InterPro" id="IPR034505">
    <property type="entry name" value="Coproporphyrinogen-III_oxidase"/>
</dbReference>
<evidence type="ECO:0000256" key="8">
    <source>
        <dbReference type="ARBA" id="ARBA00022723"/>
    </source>
</evidence>
<evidence type="ECO:0000256" key="6">
    <source>
        <dbReference type="ARBA" id="ARBA00022490"/>
    </source>
</evidence>
<keyword evidence="11 14" id="KW-0411">Iron-sulfur</keyword>
<evidence type="ECO:0000259" key="15">
    <source>
        <dbReference type="PROSITE" id="PS51918"/>
    </source>
</evidence>
<comment type="cofactor">
    <cofactor evidence="14">
        <name>[4Fe-4S] cluster</name>
        <dbReference type="ChEBI" id="CHEBI:49883"/>
    </cofactor>
    <text evidence="14">Binds 1 [4Fe-4S] cluster. The cluster is coordinated with 3 cysteines and an exchangeable S-adenosyl-L-methionine.</text>
</comment>
<comment type="subunit">
    <text evidence="4">Monomer.</text>
</comment>
<evidence type="ECO:0000313" key="16">
    <source>
        <dbReference type="EMBL" id="MDR7154610.1"/>
    </source>
</evidence>
<accession>A0ABU1WZ58</accession>
<evidence type="ECO:0000256" key="10">
    <source>
        <dbReference type="ARBA" id="ARBA00023004"/>
    </source>
</evidence>
<dbReference type="Gene3D" id="3.20.20.70">
    <property type="entry name" value="Aldolase class I"/>
    <property type="match status" value="1"/>
</dbReference>
<dbReference type="InterPro" id="IPR007197">
    <property type="entry name" value="rSAM"/>
</dbReference>
<dbReference type="SFLD" id="SFLDG01065">
    <property type="entry name" value="anaerobic_coproporphyrinogen-I"/>
    <property type="match status" value="1"/>
</dbReference>
<dbReference type="Proteomes" id="UP001267638">
    <property type="component" value="Unassembled WGS sequence"/>
</dbReference>
<dbReference type="NCBIfam" id="TIGR00538">
    <property type="entry name" value="hemN"/>
    <property type="match status" value="1"/>
</dbReference>
<dbReference type="PIRSF" id="PIRSF000167">
    <property type="entry name" value="HemN"/>
    <property type="match status" value="1"/>
</dbReference>
<evidence type="ECO:0000256" key="9">
    <source>
        <dbReference type="ARBA" id="ARBA00023002"/>
    </source>
</evidence>
<evidence type="ECO:0000256" key="2">
    <source>
        <dbReference type="ARBA" id="ARBA00004785"/>
    </source>
</evidence>
<keyword evidence="9 14" id="KW-0560">Oxidoreductase</keyword>
<dbReference type="SMART" id="SM00729">
    <property type="entry name" value="Elp3"/>
    <property type="match status" value="1"/>
</dbReference>
<dbReference type="InterPro" id="IPR058240">
    <property type="entry name" value="rSAM_sf"/>
</dbReference>
<comment type="pathway">
    <text evidence="2 14">Porphyrin-containing compound metabolism; protoporphyrin-IX biosynthesis; protoporphyrinogen-IX from coproporphyrinogen-III (AdoMet route): step 1/1.</text>
</comment>
<comment type="caution">
    <text evidence="16">The sequence shown here is derived from an EMBL/GenBank/DDBJ whole genome shotgun (WGS) entry which is preliminary data.</text>
</comment>
<comment type="similarity">
    <text evidence="3 14">Belongs to the anaerobic coproporphyrinogen-III oxidase family.</text>
</comment>
<dbReference type="InterPro" id="IPR004558">
    <property type="entry name" value="Coprogen_oxidase_HemN"/>
</dbReference>
<name>A0ABU1WZ58_SPHXE</name>
<evidence type="ECO:0000256" key="11">
    <source>
        <dbReference type="ARBA" id="ARBA00023014"/>
    </source>
</evidence>
<keyword evidence="12 14" id="KW-0627">Porphyrin biosynthesis</keyword>
<dbReference type="PANTHER" id="PTHR13932:SF6">
    <property type="entry name" value="OXYGEN-INDEPENDENT COPROPORPHYRINOGEN III OXIDASE"/>
    <property type="match status" value="1"/>
</dbReference>
<dbReference type="SUPFAM" id="SSF102114">
    <property type="entry name" value="Radical SAM enzymes"/>
    <property type="match status" value="1"/>
</dbReference>